<organism evidence="2 3">
    <name type="scientific">Legionella bozemanae</name>
    <name type="common">Fluoribacter bozemanae</name>
    <dbReference type="NCBI Taxonomy" id="447"/>
    <lineage>
        <taxon>Bacteria</taxon>
        <taxon>Pseudomonadati</taxon>
        <taxon>Pseudomonadota</taxon>
        <taxon>Gammaproteobacteria</taxon>
        <taxon>Legionellales</taxon>
        <taxon>Legionellaceae</taxon>
        <taxon>Legionella</taxon>
    </lineage>
</organism>
<gene>
    <name evidence="2" type="ORF">Lboz_0689</name>
</gene>
<keyword evidence="1" id="KW-1133">Transmembrane helix</keyword>
<proteinExistence type="predicted"/>
<dbReference type="Proteomes" id="UP000054695">
    <property type="component" value="Unassembled WGS sequence"/>
</dbReference>
<evidence type="ECO:0000313" key="3">
    <source>
        <dbReference type="Proteomes" id="UP000054695"/>
    </source>
</evidence>
<name>A0A0W0RY80_LEGBO</name>
<dbReference type="STRING" id="447.Lboz_0689"/>
<keyword evidence="1" id="KW-0472">Membrane</keyword>
<feature type="transmembrane region" description="Helical" evidence="1">
    <location>
        <begin position="7"/>
        <end position="24"/>
    </location>
</feature>
<reference evidence="2 3" key="1">
    <citation type="submission" date="2015-11" db="EMBL/GenBank/DDBJ databases">
        <title>Genomic analysis of 38 Legionella species identifies large and diverse effector repertoires.</title>
        <authorList>
            <person name="Burstein D."/>
            <person name="Amaro F."/>
            <person name="Zusman T."/>
            <person name="Lifshitz Z."/>
            <person name="Cohen O."/>
            <person name="Gilbert J.A."/>
            <person name="Pupko T."/>
            <person name="Shuman H.A."/>
            <person name="Segal G."/>
        </authorList>
    </citation>
    <scope>NUCLEOTIDE SEQUENCE [LARGE SCALE GENOMIC DNA]</scope>
    <source>
        <strain evidence="2 3">WIGA</strain>
    </source>
</reference>
<protein>
    <recommendedName>
        <fullName evidence="4">YqaE/Pmp3 family membrane protein</fullName>
    </recommendedName>
</protein>
<comment type="caution">
    <text evidence="2">The sequence shown here is derived from an EMBL/GenBank/DDBJ whole genome shotgun (WGS) entry which is preliminary data.</text>
</comment>
<evidence type="ECO:0000313" key="2">
    <source>
        <dbReference type="EMBL" id="KTC75861.1"/>
    </source>
</evidence>
<feature type="transmembrane region" description="Helical" evidence="1">
    <location>
        <begin position="30"/>
        <end position="52"/>
    </location>
</feature>
<dbReference type="PATRIC" id="fig|447.4.peg.738"/>
<dbReference type="OrthoDB" id="9810121at2"/>
<evidence type="ECO:0000256" key="1">
    <source>
        <dbReference type="SAM" id="Phobius"/>
    </source>
</evidence>
<keyword evidence="3" id="KW-1185">Reference proteome</keyword>
<dbReference type="RefSeq" id="WP_058458382.1">
    <property type="nucleotide sequence ID" value="NZ_CAAAIY010000014.1"/>
</dbReference>
<dbReference type="AlphaFoldDB" id="A0A0W0RY80"/>
<dbReference type="EMBL" id="LNXU01000007">
    <property type="protein sequence ID" value="KTC75861.1"/>
    <property type="molecule type" value="Genomic_DNA"/>
</dbReference>
<keyword evidence="1" id="KW-0812">Transmembrane</keyword>
<evidence type="ECO:0008006" key="4">
    <source>
        <dbReference type="Google" id="ProtNLM"/>
    </source>
</evidence>
<accession>A0A0W0RY80</accession>
<sequence length="63" mass="7384">MTNFIQKMFMLFLSVFFPWIVFLMNDNPGAAFVSLALQATVIGWPFATIWAWRTHYPPSKEKK</sequence>